<name>A0A9N9CJI0_9GLOM</name>
<feature type="domain" description="DNA-directed DNA polymerase family B multifunctional" evidence="8">
    <location>
        <begin position="446"/>
        <end position="587"/>
    </location>
</feature>
<comment type="similarity">
    <text evidence="1 7">Belongs to the DNA polymerase type-B family.</text>
</comment>
<evidence type="ECO:0000313" key="10">
    <source>
        <dbReference type="EMBL" id="CAG8603769.1"/>
    </source>
</evidence>
<evidence type="ECO:0000256" key="3">
    <source>
        <dbReference type="ARBA" id="ARBA00022695"/>
    </source>
</evidence>
<evidence type="ECO:0000313" key="11">
    <source>
        <dbReference type="Proteomes" id="UP000789739"/>
    </source>
</evidence>
<dbReference type="InterPro" id="IPR006134">
    <property type="entry name" value="DNA-dir_DNA_pol_B_multi_dom"/>
</dbReference>
<proteinExistence type="inferred from homology"/>
<dbReference type="Gene3D" id="3.90.1600.10">
    <property type="entry name" value="Palm domain of DNA polymerase"/>
    <property type="match status" value="1"/>
</dbReference>
<accession>A0A9N9CJI0</accession>
<comment type="catalytic activity">
    <reaction evidence="6 7">
        <text>DNA(n) + a 2'-deoxyribonucleoside 5'-triphosphate = DNA(n+1) + diphosphate</text>
        <dbReference type="Rhea" id="RHEA:22508"/>
        <dbReference type="Rhea" id="RHEA-COMP:17339"/>
        <dbReference type="Rhea" id="RHEA-COMP:17340"/>
        <dbReference type="ChEBI" id="CHEBI:33019"/>
        <dbReference type="ChEBI" id="CHEBI:61560"/>
        <dbReference type="ChEBI" id="CHEBI:173112"/>
        <dbReference type="EC" id="2.7.7.7"/>
    </reaction>
</comment>
<dbReference type="PROSITE" id="PS00116">
    <property type="entry name" value="DNA_POLYMERASE_B"/>
    <property type="match status" value="1"/>
</dbReference>
<evidence type="ECO:0000259" key="8">
    <source>
        <dbReference type="Pfam" id="PF00136"/>
    </source>
</evidence>
<keyword evidence="11" id="KW-1185">Reference proteome</keyword>
<keyword evidence="4 7" id="KW-0239">DNA-directed DNA polymerase</keyword>
<dbReference type="InterPro" id="IPR043502">
    <property type="entry name" value="DNA/RNA_pol_sf"/>
</dbReference>
<evidence type="ECO:0000256" key="4">
    <source>
        <dbReference type="ARBA" id="ARBA00022932"/>
    </source>
</evidence>
<dbReference type="InterPro" id="IPR012337">
    <property type="entry name" value="RNaseH-like_sf"/>
</dbReference>
<dbReference type="Gene3D" id="1.10.132.60">
    <property type="entry name" value="DNA polymerase family B, C-terminal domain"/>
    <property type="match status" value="1"/>
</dbReference>
<evidence type="ECO:0000256" key="6">
    <source>
        <dbReference type="ARBA" id="ARBA00049244"/>
    </source>
</evidence>
<dbReference type="GO" id="GO:0003887">
    <property type="term" value="F:DNA-directed DNA polymerase activity"/>
    <property type="evidence" value="ECO:0007669"/>
    <property type="project" value="UniProtKB-KW"/>
</dbReference>
<dbReference type="PRINTS" id="PR00106">
    <property type="entry name" value="DNAPOLB"/>
</dbReference>
<dbReference type="InterPro" id="IPR050240">
    <property type="entry name" value="DNA_pol_type-B"/>
</dbReference>
<dbReference type="Gene3D" id="1.10.287.690">
    <property type="entry name" value="Helix hairpin bin"/>
    <property type="match status" value="1"/>
</dbReference>
<dbReference type="InterPro" id="IPR017964">
    <property type="entry name" value="DNA-dir_DNA_pol_B_CS"/>
</dbReference>
<keyword evidence="3 7" id="KW-0548">Nucleotidyltransferase</keyword>
<evidence type="ECO:0000259" key="9">
    <source>
        <dbReference type="Pfam" id="PF03104"/>
    </source>
</evidence>
<keyword evidence="5 7" id="KW-0238">DNA-binding</keyword>
<organism evidence="10 11">
    <name type="scientific">Paraglomus brasilianum</name>
    <dbReference type="NCBI Taxonomy" id="144538"/>
    <lineage>
        <taxon>Eukaryota</taxon>
        <taxon>Fungi</taxon>
        <taxon>Fungi incertae sedis</taxon>
        <taxon>Mucoromycota</taxon>
        <taxon>Glomeromycotina</taxon>
        <taxon>Glomeromycetes</taxon>
        <taxon>Paraglomerales</taxon>
        <taxon>Paraglomeraceae</taxon>
        <taxon>Paraglomus</taxon>
    </lineage>
</organism>
<dbReference type="SMART" id="SM00486">
    <property type="entry name" value="POLBc"/>
    <property type="match status" value="1"/>
</dbReference>
<evidence type="ECO:0000256" key="5">
    <source>
        <dbReference type="ARBA" id="ARBA00023125"/>
    </source>
</evidence>
<sequence>IFFDIFVPDNESVDDFKIKIDEILCNTINIYKIEHIKAFPFRGYNIEKRSYLRIFTLGSGDRKKALQAIQDNNFETASDDMFSFHRKIARENGIAISGWSMISKYRYKKHSHYTHDFRVSVNDFRPVEDLKKISDRFPISALMRDRTLILTWDIETQSRELGEFAEIHDEESIVFMICMTLHWKDDPRPLKQICLVDLETAPDPRRITVICGNQTNLLKAFALCWKAFIPDIQFGFSDSEYDWPFIMERACRLNLLEWMWKQMTGSFKSSKEIQKWNYYGKIGVKSKNSFQIKKGDTDNNEEEIDRVQSIIIKISPEDNYISTFLKIPGCVPIDVRACFMKLYPRAEVDKKSSLAFYLKLCGLGSKADMPYNKMWKIYSEAKKSVSLNKSHPSTIQNMSEVAHYCIIDALRCQELIVKRNVINDYREIASIAYVSLFDSHYRANGMKVRNLLGAYAFKRDMVFSTRVCKNIEKGKFPGAYVFPPKKGIEAERPVTGLDFASLYPSLIMTYNLSPEKIILTPDEANFVQNNGNNLHKIEFPFNNHIVQAWSVRHDNQLEKKGLYPIVLEDLFNKRVELKAQLDPLGKKKKLLGKMISSLKKKDKKNSESLNLEYSSICFDYDYLDSKQKALKVYMNTFYGEAGNSKSPIFLRELAGGTTSAGKYNLNLVAEFVTKKGFGIKYGDTDSLYLSCPVKYYKKCDKAFFEKELSKEAYWTEMVKITMDVMKKLRDQVNEYLKIKNNTSYLKMAYEEVLFPVCFTGKKKYFGVQHEKDIDFRPDNLFMRGIDIVKQGNSELFRFIGRKIMQEAMNIDNTRTIHEIVEDTLREARNKEWDFNEFIVMGTWKPKKENLCNIRFMGRMRERSERIPDPGERFSYVVVKGPRLRDEKGRLIAHRIGDYMEYTDIAKEQKMEIDINYYLGSTLAMCARFINEDDRYQPPPSHKIMQLKDLDEKEKQIDAYSQKEAKKWLEKYIKSL</sequence>
<dbReference type="PANTHER" id="PTHR10322:SF23">
    <property type="entry name" value="DNA POLYMERASE DELTA CATALYTIC SUBUNIT"/>
    <property type="match status" value="1"/>
</dbReference>
<dbReference type="SUPFAM" id="SSF53098">
    <property type="entry name" value="Ribonuclease H-like"/>
    <property type="match status" value="1"/>
</dbReference>
<feature type="domain" description="DNA-directed DNA polymerase family B exonuclease" evidence="9">
    <location>
        <begin position="83"/>
        <end position="274"/>
    </location>
</feature>
<dbReference type="InterPro" id="IPR023211">
    <property type="entry name" value="DNA_pol_palm_dom_sf"/>
</dbReference>
<dbReference type="PANTHER" id="PTHR10322">
    <property type="entry name" value="DNA POLYMERASE CATALYTIC SUBUNIT"/>
    <property type="match status" value="1"/>
</dbReference>
<dbReference type="EC" id="2.7.7.7" evidence="7"/>
<dbReference type="SUPFAM" id="SSF56672">
    <property type="entry name" value="DNA/RNA polymerases"/>
    <property type="match status" value="1"/>
</dbReference>
<dbReference type="Gene3D" id="3.30.420.10">
    <property type="entry name" value="Ribonuclease H-like superfamily/Ribonuclease H"/>
    <property type="match status" value="1"/>
</dbReference>
<dbReference type="OrthoDB" id="2385012at2759"/>
<evidence type="ECO:0000256" key="7">
    <source>
        <dbReference type="RuleBase" id="RU000442"/>
    </source>
</evidence>
<dbReference type="InterPro" id="IPR042087">
    <property type="entry name" value="DNA_pol_B_thumb"/>
</dbReference>
<protein>
    <recommendedName>
        <fullName evidence="7">DNA polymerase</fullName>
        <ecNumber evidence="7">2.7.7.7</ecNumber>
    </recommendedName>
</protein>
<evidence type="ECO:0000256" key="1">
    <source>
        <dbReference type="ARBA" id="ARBA00005755"/>
    </source>
</evidence>
<feature type="non-terminal residue" evidence="10">
    <location>
        <position position="1"/>
    </location>
</feature>
<reference evidence="10" key="1">
    <citation type="submission" date="2021-06" db="EMBL/GenBank/DDBJ databases">
        <authorList>
            <person name="Kallberg Y."/>
            <person name="Tangrot J."/>
            <person name="Rosling A."/>
        </authorList>
    </citation>
    <scope>NUCLEOTIDE SEQUENCE</scope>
    <source>
        <strain evidence="10">BR232B</strain>
    </source>
</reference>
<keyword evidence="2 7" id="KW-0808">Transferase</keyword>
<dbReference type="InterPro" id="IPR006133">
    <property type="entry name" value="DNA-dir_DNA_pol_B_exonuc"/>
</dbReference>
<dbReference type="Pfam" id="PF03104">
    <property type="entry name" value="DNA_pol_B_exo1"/>
    <property type="match status" value="1"/>
</dbReference>
<keyword evidence="7" id="KW-0235">DNA replication</keyword>
<dbReference type="Pfam" id="PF00136">
    <property type="entry name" value="DNA_pol_B"/>
    <property type="match status" value="2"/>
</dbReference>
<dbReference type="GO" id="GO:0006261">
    <property type="term" value="P:DNA-templated DNA replication"/>
    <property type="evidence" value="ECO:0007669"/>
    <property type="project" value="TreeGrafter"/>
</dbReference>
<dbReference type="InterPro" id="IPR006172">
    <property type="entry name" value="DNA-dir_DNA_pol_B"/>
</dbReference>
<comment type="caution">
    <text evidence="10">The sequence shown here is derived from an EMBL/GenBank/DDBJ whole genome shotgun (WGS) entry which is preliminary data.</text>
</comment>
<feature type="domain" description="DNA-directed DNA polymerase family B multifunctional" evidence="8">
    <location>
        <begin position="722"/>
        <end position="923"/>
    </location>
</feature>
<dbReference type="InterPro" id="IPR036397">
    <property type="entry name" value="RNaseH_sf"/>
</dbReference>
<gene>
    <name evidence="10" type="ORF">PBRASI_LOCUS7788</name>
</gene>
<dbReference type="GO" id="GO:0000166">
    <property type="term" value="F:nucleotide binding"/>
    <property type="evidence" value="ECO:0007669"/>
    <property type="project" value="InterPro"/>
</dbReference>
<dbReference type="EMBL" id="CAJVPI010001263">
    <property type="protein sequence ID" value="CAG8603769.1"/>
    <property type="molecule type" value="Genomic_DNA"/>
</dbReference>
<evidence type="ECO:0000256" key="2">
    <source>
        <dbReference type="ARBA" id="ARBA00022679"/>
    </source>
</evidence>
<dbReference type="GO" id="GO:0003677">
    <property type="term" value="F:DNA binding"/>
    <property type="evidence" value="ECO:0007669"/>
    <property type="project" value="UniProtKB-KW"/>
</dbReference>
<dbReference type="AlphaFoldDB" id="A0A9N9CJI0"/>
<dbReference type="Proteomes" id="UP000789739">
    <property type="component" value="Unassembled WGS sequence"/>
</dbReference>